<dbReference type="Gene3D" id="3.10.450.50">
    <property type="match status" value="1"/>
</dbReference>
<dbReference type="SUPFAM" id="SSF54427">
    <property type="entry name" value="NTF2-like"/>
    <property type="match status" value="1"/>
</dbReference>
<name>A0ABP9X4D4_9CHLR</name>
<keyword evidence="3" id="KW-1185">Reference proteome</keyword>
<organism evidence="2 3">
    <name type="scientific">Herpetosiphon gulosus</name>
    <dbReference type="NCBI Taxonomy" id="1973496"/>
    <lineage>
        <taxon>Bacteria</taxon>
        <taxon>Bacillati</taxon>
        <taxon>Chloroflexota</taxon>
        <taxon>Chloroflexia</taxon>
        <taxon>Herpetosiphonales</taxon>
        <taxon>Herpetosiphonaceae</taxon>
        <taxon>Herpetosiphon</taxon>
    </lineage>
</organism>
<proteinExistence type="predicted"/>
<dbReference type="InterPro" id="IPR032710">
    <property type="entry name" value="NTF2-like_dom_sf"/>
</dbReference>
<protein>
    <recommendedName>
        <fullName evidence="1">DUF4440 domain-containing protein</fullName>
    </recommendedName>
</protein>
<dbReference type="EMBL" id="BAABRU010000012">
    <property type="protein sequence ID" value="GAA5529686.1"/>
    <property type="molecule type" value="Genomic_DNA"/>
</dbReference>
<dbReference type="Proteomes" id="UP001428290">
    <property type="component" value="Unassembled WGS sequence"/>
</dbReference>
<sequence length="130" mass="14690">MLDDQMILRELVTTWIQATEAGEVSKILPLLDDDVIFLVAGQAPMRGKPAFIAASAGLSQFKLKIDFEIQEIKLNGKWATCWNQLRVQIQPQHGKPPLVRTGDSFSLWQKHAHGWLLLRDANMLQTLKEA</sequence>
<gene>
    <name evidence="2" type="ORF">Hgul01_03500</name>
</gene>
<evidence type="ECO:0000313" key="2">
    <source>
        <dbReference type="EMBL" id="GAA5529686.1"/>
    </source>
</evidence>
<evidence type="ECO:0000313" key="3">
    <source>
        <dbReference type="Proteomes" id="UP001428290"/>
    </source>
</evidence>
<reference evidence="2 3" key="1">
    <citation type="submission" date="2024-02" db="EMBL/GenBank/DDBJ databases">
        <title>Herpetosiphon gulosus NBRC 112829.</title>
        <authorList>
            <person name="Ichikawa N."/>
            <person name="Katano-Makiyama Y."/>
            <person name="Hidaka K."/>
        </authorList>
    </citation>
    <scope>NUCLEOTIDE SEQUENCE [LARGE SCALE GENOMIC DNA]</scope>
    <source>
        <strain evidence="2 3">NBRC 112829</strain>
    </source>
</reference>
<dbReference type="Pfam" id="PF14534">
    <property type="entry name" value="DUF4440"/>
    <property type="match status" value="1"/>
</dbReference>
<dbReference type="InterPro" id="IPR027843">
    <property type="entry name" value="DUF4440"/>
</dbReference>
<accession>A0ABP9X4D4</accession>
<comment type="caution">
    <text evidence="2">The sequence shown here is derived from an EMBL/GenBank/DDBJ whole genome shotgun (WGS) entry which is preliminary data.</text>
</comment>
<evidence type="ECO:0000259" key="1">
    <source>
        <dbReference type="Pfam" id="PF14534"/>
    </source>
</evidence>
<feature type="domain" description="DUF4440" evidence="1">
    <location>
        <begin position="8"/>
        <end position="117"/>
    </location>
</feature>
<dbReference type="RefSeq" id="WP_345723283.1">
    <property type="nucleotide sequence ID" value="NZ_BAABRU010000012.1"/>
</dbReference>